<protein>
    <submittedName>
        <fullName evidence="2">Uncharacterized protein</fullName>
    </submittedName>
</protein>
<keyword evidence="1" id="KW-0812">Transmembrane</keyword>
<dbReference type="EMBL" id="AP024525">
    <property type="protein sequence ID" value="BCT77381.1"/>
    <property type="molecule type" value="Genomic_DNA"/>
</dbReference>
<evidence type="ECO:0000313" key="2">
    <source>
        <dbReference type="EMBL" id="BCT77381.1"/>
    </source>
</evidence>
<feature type="transmembrane region" description="Helical" evidence="1">
    <location>
        <begin position="82"/>
        <end position="102"/>
    </location>
</feature>
<feature type="transmembrane region" description="Helical" evidence="1">
    <location>
        <begin position="114"/>
        <end position="133"/>
    </location>
</feature>
<accession>A0ABM7PYK1</accession>
<keyword evidence="3" id="KW-1185">Reference proteome</keyword>
<sequence>MTLPQQPVRRFFLPWLGWVALGEFIGFLVPTAVEALIITAGLEDLPGAGLLVVAGLGEGAALGAAMSWRFSRRIPALGRGRFVLLSAVGGAVAWALGMLPVVTLDVWADWPGPLVVIAGVVLGCALLASIGVAQWLELRRHLAAAWVWVLATAAAWCVGLGAFFAIAPPLWNEGQPLPLVLAIGALGAAAMATTMAALTGWAAVALLRRAHPISVTAGGAR</sequence>
<feature type="transmembrane region" description="Helical" evidence="1">
    <location>
        <begin position="48"/>
        <end position="70"/>
    </location>
</feature>
<name>A0ABM7PYK1_SINCY</name>
<evidence type="ECO:0000256" key="1">
    <source>
        <dbReference type="SAM" id="Phobius"/>
    </source>
</evidence>
<organism evidence="2 3">
    <name type="scientific">Sinomonas cyclohexanicum</name>
    <name type="common">Corynebacterium cyclohexanicum</name>
    <dbReference type="NCBI Taxonomy" id="322009"/>
    <lineage>
        <taxon>Bacteria</taxon>
        <taxon>Bacillati</taxon>
        <taxon>Actinomycetota</taxon>
        <taxon>Actinomycetes</taxon>
        <taxon>Micrococcales</taxon>
        <taxon>Micrococcaceae</taxon>
        <taxon>Sinomonas</taxon>
    </lineage>
</organism>
<dbReference type="RefSeq" id="WP_229230089.1">
    <property type="nucleotide sequence ID" value="NZ_AP024525.1"/>
</dbReference>
<evidence type="ECO:0000313" key="3">
    <source>
        <dbReference type="Proteomes" id="UP001319861"/>
    </source>
</evidence>
<feature type="transmembrane region" description="Helical" evidence="1">
    <location>
        <begin position="179"/>
        <end position="207"/>
    </location>
</feature>
<keyword evidence="1" id="KW-0472">Membrane</keyword>
<proteinExistence type="predicted"/>
<reference evidence="2 3" key="1">
    <citation type="journal article" date="2021" name="J. Biosci. Bioeng.">
        <title>Identification and characterization of a chc gene cluster responsible for the aromatization pathway of cyclohexanecarboxylate degradation in Sinomonas cyclohexanicum ATCC 51369.</title>
        <authorList>
            <person name="Yamamoto T."/>
            <person name="Hasegawa Y."/>
            <person name="Lau P.C.K."/>
            <person name="Iwaki H."/>
        </authorList>
    </citation>
    <scope>NUCLEOTIDE SEQUENCE [LARGE SCALE GENOMIC DNA]</scope>
    <source>
        <strain evidence="2 3">ATCC 51369</strain>
    </source>
</reference>
<gene>
    <name evidence="2" type="ORF">SCMU_32230</name>
</gene>
<keyword evidence="1" id="KW-1133">Transmembrane helix</keyword>
<dbReference type="Proteomes" id="UP001319861">
    <property type="component" value="Chromosome"/>
</dbReference>
<feature type="transmembrane region" description="Helical" evidence="1">
    <location>
        <begin position="145"/>
        <end position="167"/>
    </location>
</feature>
<feature type="transmembrane region" description="Helical" evidence="1">
    <location>
        <begin position="12"/>
        <end position="42"/>
    </location>
</feature>